<dbReference type="RefSeq" id="XP_028476217.1">
    <property type="nucleotide sequence ID" value="XM_028623284.1"/>
</dbReference>
<evidence type="ECO:0000256" key="1">
    <source>
        <dbReference type="SAM" id="MobiDB-lite"/>
    </source>
</evidence>
<proteinExistence type="predicted"/>
<feature type="compositionally biased region" description="Low complexity" evidence="1">
    <location>
        <begin position="1"/>
        <end position="11"/>
    </location>
</feature>
<feature type="region of interest" description="Disordered" evidence="1">
    <location>
        <begin position="1"/>
        <end position="27"/>
    </location>
</feature>
<name>A0A427XS64_9TREE</name>
<evidence type="ECO:0000313" key="3">
    <source>
        <dbReference type="Proteomes" id="UP000279236"/>
    </source>
</evidence>
<feature type="region of interest" description="Disordered" evidence="1">
    <location>
        <begin position="245"/>
        <end position="298"/>
    </location>
</feature>
<organism evidence="2 3">
    <name type="scientific">Apiotrichum porosum</name>
    <dbReference type="NCBI Taxonomy" id="105984"/>
    <lineage>
        <taxon>Eukaryota</taxon>
        <taxon>Fungi</taxon>
        <taxon>Dikarya</taxon>
        <taxon>Basidiomycota</taxon>
        <taxon>Agaricomycotina</taxon>
        <taxon>Tremellomycetes</taxon>
        <taxon>Trichosporonales</taxon>
        <taxon>Trichosporonaceae</taxon>
        <taxon>Apiotrichum</taxon>
    </lineage>
</organism>
<dbReference type="AlphaFoldDB" id="A0A427XS64"/>
<dbReference type="OrthoDB" id="2576528at2759"/>
<evidence type="ECO:0000313" key="2">
    <source>
        <dbReference type="EMBL" id="RSH81762.1"/>
    </source>
</evidence>
<keyword evidence="3" id="KW-1185">Reference proteome</keyword>
<feature type="region of interest" description="Disordered" evidence="1">
    <location>
        <begin position="54"/>
        <end position="106"/>
    </location>
</feature>
<comment type="caution">
    <text evidence="2">The sequence shown here is derived from an EMBL/GenBank/DDBJ whole genome shotgun (WGS) entry which is preliminary data.</text>
</comment>
<dbReference type="EMBL" id="RSCE01000006">
    <property type="protein sequence ID" value="RSH81762.1"/>
    <property type="molecule type" value="Genomic_DNA"/>
</dbReference>
<accession>A0A427XS64</accession>
<protein>
    <submittedName>
        <fullName evidence="2">Uncharacterized protein</fullName>
    </submittedName>
</protein>
<reference evidence="2 3" key="1">
    <citation type="submission" date="2018-11" db="EMBL/GenBank/DDBJ databases">
        <title>Genome sequence of Apiotrichum porosum DSM 27194.</title>
        <authorList>
            <person name="Aliyu H."/>
            <person name="Gorte O."/>
            <person name="Ochsenreither K."/>
        </authorList>
    </citation>
    <scope>NUCLEOTIDE SEQUENCE [LARGE SCALE GENOMIC DNA]</scope>
    <source>
        <strain evidence="2 3">DSM 27194</strain>
    </source>
</reference>
<sequence length="298" mass="32067">MSSSPASSRAPSPAPSHCSEASEVYTPPSPEIIAAYDTLMAGLMPPMEPVTVDFELESKPATAKPVPADAGSDDEGGSGLNASGLPMTKAEKQNAKKKRRKERERQLKLEIEAARAAALPPPPKPKEETVDFRLFSSAPVGPVSLSTVEDYPVTTNPRLRPLPDSVQARIRRVASEAAIEPSAVPDIGPSRRYQKPAVEFHSDAATPLPVSFVAKRMMDEWADAENKCKALPAVDVYLPVSVTGLGSGEQVAGDDEPERKRKRGRRRPPREFPAPRLWRAPRGLGGKSAGYAYGWGVV</sequence>
<dbReference type="Proteomes" id="UP000279236">
    <property type="component" value="Unassembled WGS sequence"/>
</dbReference>
<gene>
    <name evidence="2" type="ORF">EHS24_007954</name>
</gene>
<dbReference type="GeneID" id="39592497"/>